<dbReference type="SMART" id="SM00256">
    <property type="entry name" value="FBOX"/>
    <property type="match status" value="1"/>
</dbReference>
<dbReference type="Pfam" id="PF12937">
    <property type="entry name" value="F-box-like"/>
    <property type="match status" value="1"/>
</dbReference>
<feature type="region of interest" description="Disordered" evidence="1">
    <location>
        <begin position="148"/>
        <end position="193"/>
    </location>
</feature>
<reference evidence="3" key="1">
    <citation type="submission" date="2016-07" db="EMBL/GenBank/DDBJ databases">
        <title>Wheat Ms2 encodes for a novel protein that confers male sterility in grass species.</title>
        <authorList>
            <person name="Ni F."/>
            <person name="Qi J."/>
            <person name="Hao Q."/>
            <person name="Lv B."/>
            <person name="Fu D."/>
        </authorList>
    </citation>
    <scope>NUCLEOTIDE SEQUENCE</scope>
</reference>
<dbReference type="EMBL" id="KX585234">
    <property type="protein sequence ID" value="ANW82821.1"/>
    <property type="molecule type" value="Genomic_DNA"/>
</dbReference>
<dbReference type="EMBL" id="KX585235">
    <property type="protein sequence ID" value="ANW82831.1"/>
    <property type="molecule type" value="Genomic_DNA"/>
</dbReference>
<proteinExistence type="predicted"/>
<feature type="region of interest" description="Disordered" evidence="1">
    <location>
        <begin position="374"/>
        <end position="404"/>
    </location>
</feature>
<dbReference type="PANTHER" id="PTHR34591">
    <property type="entry name" value="OS03G0653100 PROTEIN-RELATED"/>
    <property type="match status" value="1"/>
</dbReference>
<dbReference type="InterPro" id="IPR001810">
    <property type="entry name" value="F-box_dom"/>
</dbReference>
<accession>A0A1W5MKE3</accession>
<protein>
    <recommendedName>
        <fullName evidence="2">F-box domain-containing protein</fullName>
    </recommendedName>
</protein>
<dbReference type="Gene3D" id="1.20.1280.50">
    <property type="match status" value="1"/>
</dbReference>
<feature type="compositionally biased region" description="Acidic residues" evidence="1">
    <location>
        <begin position="392"/>
        <end position="404"/>
    </location>
</feature>
<dbReference type="InterPro" id="IPR036047">
    <property type="entry name" value="F-box-like_dom_sf"/>
</dbReference>
<dbReference type="PROSITE" id="PS50181">
    <property type="entry name" value="FBOX"/>
    <property type="match status" value="1"/>
</dbReference>
<dbReference type="PANTHER" id="PTHR34591:SF53">
    <property type="entry name" value="F-BOX DOMAIN-CONTAINING PROTEIN"/>
    <property type="match status" value="1"/>
</dbReference>
<organism evidence="3">
    <name type="scientific">Triticum aestivum</name>
    <name type="common">Wheat</name>
    <dbReference type="NCBI Taxonomy" id="4565"/>
    <lineage>
        <taxon>Eukaryota</taxon>
        <taxon>Viridiplantae</taxon>
        <taxon>Streptophyta</taxon>
        <taxon>Embryophyta</taxon>
        <taxon>Tracheophyta</taxon>
        <taxon>Spermatophyta</taxon>
        <taxon>Magnoliopsida</taxon>
        <taxon>Liliopsida</taxon>
        <taxon>Poales</taxon>
        <taxon>Poaceae</taxon>
        <taxon>BOP clade</taxon>
        <taxon>Pooideae</taxon>
        <taxon>Triticodae</taxon>
        <taxon>Triticeae</taxon>
        <taxon>Triticinae</taxon>
        <taxon>Triticum</taxon>
    </lineage>
</organism>
<feature type="domain" description="F-box" evidence="2">
    <location>
        <begin position="7"/>
        <end position="57"/>
    </location>
</feature>
<dbReference type="SUPFAM" id="SSF81383">
    <property type="entry name" value="F-box domain"/>
    <property type="match status" value="1"/>
</dbReference>
<feature type="compositionally biased region" description="Acidic residues" evidence="1">
    <location>
        <begin position="165"/>
        <end position="175"/>
    </location>
</feature>
<evidence type="ECO:0000313" key="3">
    <source>
        <dbReference type="EMBL" id="ANW82821.1"/>
    </source>
</evidence>
<name>A0A1W5MKE3_WHEAT</name>
<evidence type="ECO:0000256" key="1">
    <source>
        <dbReference type="SAM" id="MobiDB-lite"/>
    </source>
</evidence>
<sequence length="496" mass="56760">MDTATHGDNHGVLPYDLLLDVLHRLENRELTVSRRVCRAWRAAIDDNTVLLARFHRIFPPRAFPGVFLSNKFFAPAESPFRKRGEEHTFRYMKGVFLAFDPAMSRHHEVFLFPQTMAQLRPAQPRVKVERPWEEISLEQLQYFNNFSKEDPPYEEEEQQQKCEVEQEPTEVDEPQDESRTSPKTKDPGMQEESFQNELRISSQGQYQIEELQHNRLAGVTLPGGIPIPSSPVAMGTGVGSLQPHGEHSNMARTRGDTTAAGVYPAAADTHRTHHNEVQLPFLLPKQRLQEGYDAKGVAAAQQHWGFHPGGQVGRGGEASYEKGIHYVAIKNMFQLQSMVQWKHHRLQWKVFERTKGKVCLFEPLSPTEQSILDQILGPSDSDTDNNNNNNKEEDEDKSDDDFDYSWNSDEDNFMDVDEDTASMGQIHYTCCKIIGLHPYKDVLLLYIYPIGIAVAYHLSTSRMQYLGQTPSWNEWLSLPPVLHGRTPEYEDASNWN</sequence>
<dbReference type="AlphaFoldDB" id="A0A1W5MKE3"/>
<feature type="compositionally biased region" description="Basic and acidic residues" evidence="1">
    <location>
        <begin position="176"/>
        <end position="188"/>
    </location>
</feature>
<evidence type="ECO:0000259" key="2">
    <source>
        <dbReference type="PROSITE" id="PS50181"/>
    </source>
</evidence>